<evidence type="ECO:0000256" key="3">
    <source>
        <dbReference type="ARBA" id="ARBA00022989"/>
    </source>
</evidence>
<dbReference type="OrthoDB" id="5581259at2759"/>
<dbReference type="EMBL" id="KV453936">
    <property type="protein sequence ID" value="ODV72064.1"/>
    <property type="molecule type" value="Genomic_DNA"/>
</dbReference>
<sequence>MAEALDPETVIRAREGSQHTRKVLVKKPKPPAPIKKYVWLAGHGSTLVFGSIYLVFYVLKWVLRTWRWTPRICYVLSLVGVFAAYSITVLTTFGSVIPPYSTLLATENFQLMVIAMIWIFSRPSAFKLAPYLVISLLQLSSEFKIEAVLKLQNQLGEVVTMAEFVIIVVLIVDTLLFRGTSGYALALYLGFYWLRVNFSPYTQSGLLKIMNLVDDKFMKNNKSAIKPYWDKSKGFVEFRRSQTKRTHEEGLTEEPPVKADANIDHSKQGSVLKDDKNPLPIGQVVNRTEKPSYGAKLPESKASNIYAGVGKGDETPEQIYERNFKAGAYSAGLQAGRESQDIKNSSAGFSDGDVKVGKGFQKSVPPIPDKSPLKTSSKESLPNVPTSRVATTTSQSSVKPAGTQTTSSSLKSAGVAVNPQGLRTPKQAEASTFQQQGTPQSPSTPSRAHALDAREQLIAKAKQIKGETNNGNNLSNVKQELDELQKRAQDAIDSTQG</sequence>
<dbReference type="GO" id="GO:0071786">
    <property type="term" value="P:endoplasmic reticulum tubular network organization"/>
    <property type="evidence" value="ECO:0007669"/>
    <property type="project" value="TreeGrafter"/>
</dbReference>
<evidence type="ECO:0000256" key="6">
    <source>
        <dbReference type="SAM" id="Phobius"/>
    </source>
</evidence>
<evidence type="ECO:0000313" key="7">
    <source>
        <dbReference type="EMBL" id="ODV72064.1"/>
    </source>
</evidence>
<accession>A0A1E4RXR9</accession>
<organism evidence="7 8">
    <name type="scientific">Cyberlindnera jadinii (strain ATCC 18201 / CBS 1600 / BCRC 20928 / JCM 3617 / NBRC 0987 / NRRL Y-1542)</name>
    <name type="common">Torula yeast</name>
    <name type="synonym">Candida utilis</name>
    <dbReference type="NCBI Taxonomy" id="983966"/>
    <lineage>
        <taxon>Eukaryota</taxon>
        <taxon>Fungi</taxon>
        <taxon>Dikarya</taxon>
        <taxon>Ascomycota</taxon>
        <taxon>Saccharomycotina</taxon>
        <taxon>Saccharomycetes</taxon>
        <taxon>Phaffomycetales</taxon>
        <taxon>Phaffomycetaceae</taxon>
        <taxon>Cyberlindnera</taxon>
    </lineage>
</organism>
<feature type="transmembrane region" description="Helical" evidence="6">
    <location>
        <begin position="37"/>
        <end position="59"/>
    </location>
</feature>
<name>A0A1E4RXR9_CYBJN</name>
<feature type="compositionally biased region" description="Basic and acidic residues" evidence="5">
    <location>
        <begin position="242"/>
        <end position="277"/>
    </location>
</feature>
<evidence type="ECO:0000256" key="2">
    <source>
        <dbReference type="ARBA" id="ARBA00022692"/>
    </source>
</evidence>
<evidence type="ECO:0000256" key="5">
    <source>
        <dbReference type="SAM" id="MobiDB-lite"/>
    </source>
</evidence>
<evidence type="ECO:0000256" key="4">
    <source>
        <dbReference type="ARBA" id="ARBA00023136"/>
    </source>
</evidence>
<feature type="compositionally biased region" description="Polar residues" evidence="5">
    <location>
        <begin position="373"/>
        <end position="411"/>
    </location>
</feature>
<dbReference type="GO" id="GO:0005783">
    <property type="term" value="C:endoplasmic reticulum"/>
    <property type="evidence" value="ECO:0007669"/>
    <property type="project" value="TreeGrafter"/>
</dbReference>
<proteinExistence type="predicted"/>
<dbReference type="PANTHER" id="PTHR12703:SF3">
    <property type="entry name" value="ABR032WP"/>
    <property type="match status" value="1"/>
</dbReference>
<feature type="transmembrane region" description="Helical" evidence="6">
    <location>
        <begin position="109"/>
        <end position="134"/>
    </location>
</feature>
<dbReference type="Proteomes" id="UP000094389">
    <property type="component" value="Unassembled WGS sequence"/>
</dbReference>
<keyword evidence="4 6" id="KW-0472">Membrane</keyword>
<dbReference type="RefSeq" id="XP_020069103.1">
    <property type="nucleotide sequence ID" value="XM_020215496.1"/>
</dbReference>
<evidence type="ECO:0000313" key="8">
    <source>
        <dbReference type="Proteomes" id="UP000094389"/>
    </source>
</evidence>
<feature type="transmembrane region" description="Helical" evidence="6">
    <location>
        <begin position="71"/>
        <end position="97"/>
    </location>
</feature>
<dbReference type="PANTHER" id="PTHR12703">
    <property type="entry name" value="TRANSMEMBRANE PROTEIN 33"/>
    <property type="match status" value="1"/>
</dbReference>
<reference evidence="7 8" key="1">
    <citation type="journal article" date="2016" name="Proc. Natl. Acad. Sci. U.S.A.">
        <title>Comparative genomics of biotechnologically important yeasts.</title>
        <authorList>
            <person name="Riley R."/>
            <person name="Haridas S."/>
            <person name="Wolfe K.H."/>
            <person name="Lopes M.R."/>
            <person name="Hittinger C.T."/>
            <person name="Goeker M."/>
            <person name="Salamov A.A."/>
            <person name="Wisecaver J.H."/>
            <person name="Long T.M."/>
            <person name="Calvey C.H."/>
            <person name="Aerts A.L."/>
            <person name="Barry K.W."/>
            <person name="Choi C."/>
            <person name="Clum A."/>
            <person name="Coughlan A.Y."/>
            <person name="Deshpande S."/>
            <person name="Douglass A.P."/>
            <person name="Hanson S.J."/>
            <person name="Klenk H.-P."/>
            <person name="LaButti K.M."/>
            <person name="Lapidus A."/>
            <person name="Lindquist E.A."/>
            <person name="Lipzen A.M."/>
            <person name="Meier-Kolthoff J.P."/>
            <person name="Ohm R.A."/>
            <person name="Otillar R.P."/>
            <person name="Pangilinan J.L."/>
            <person name="Peng Y."/>
            <person name="Rokas A."/>
            <person name="Rosa C.A."/>
            <person name="Scheuner C."/>
            <person name="Sibirny A.A."/>
            <person name="Slot J.C."/>
            <person name="Stielow J.B."/>
            <person name="Sun H."/>
            <person name="Kurtzman C.P."/>
            <person name="Blackwell M."/>
            <person name="Grigoriev I.V."/>
            <person name="Jeffries T.W."/>
        </authorList>
    </citation>
    <scope>NUCLEOTIDE SEQUENCE [LARGE SCALE GENOMIC DNA]</scope>
    <source>
        <strain evidence="8">ATCC 18201 / CBS 1600 / BCRC 20928 / JCM 3617 / NBRC 0987 / NRRL Y-1542</strain>
    </source>
</reference>
<feature type="region of interest" description="Disordered" evidence="5">
    <location>
        <begin position="337"/>
        <end position="452"/>
    </location>
</feature>
<dbReference type="AlphaFoldDB" id="A0A1E4RXR9"/>
<dbReference type="GO" id="GO:0016020">
    <property type="term" value="C:membrane"/>
    <property type="evidence" value="ECO:0007669"/>
    <property type="project" value="UniProtKB-SubCell"/>
</dbReference>
<feature type="compositionally biased region" description="Low complexity" evidence="5">
    <location>
        <begin position="431"/>
        <end position="446"/>
    </location>
</feature>
<dbReference type="InterPro" id="IPR051645">
    <property type="entry name" value="PER33/POM33_regulator"/>
</dbReference>
<evidence type="ECO:0000256" key="1">
    <source>
        <dbReference type="ARBA" id="ARBA00004141"/>
    </source>
</evidence>
<evidence type="ECO:0008006" key="9">
    <source>
        <dbReference type="Google" id="ProtNLM"/>
    </source>
</evidence>
<dbReference type="GeneID" id="30989892"/>
<keyword evidence="8" id="KW-1185">Reference proteome</keyword>
<keyword evidence="2 6" id="KW-0812">Transmembrane</keyword>
<protein>
    <recommendedName>
        <fullName evidence="9">Transmembrane protein</fullName>
    </recommendedName>
</protein>
<keyword evidence="3 6" id="KW-1133">Transmembrane helix</keyword>
<comment type="subcellular location">
    <subcellularLocation>
        <location evidence="1">Membrane</location>
        <topology evidence="1">Multi-pass membrane protein</topology>
    </subcellularLocation>
</comment>
<feature type="transmembrane region" description="Helical" evidence="6">
    <location>
        <begin position="155"/>
        <end position="177"/>
    </location>
</feature>
<feature type="region of interest" description="Disordered" evidence="5">
    <location>
        <begin position="242"/>
        <end position="279"/>
    </location>
</feature>
<gene>
    <name evidence="7" type="ORF">CYBJADRAFT_168762</name>
</gene>
<dbReference type="GO" id="GO:0061024">
    <property type="term" value="P:membrane organization"/>
    <property type="evidence" value="ECO:0007669"/>
    <property type="project" value="TreeGrafter"/>
</dbReference>